<dbReference type="PANTHER" id="PTHR31072">
    <property type="entry name" value="TRANSCRIPTION FACTOR TCP4-RELATED"/>
    <property type="match status" value="1"/>
</dbReference>
<keyword evidence="5" id="KW-0539">Nucleus</keyword>
<protein>
    <submittedName>
        <fullName evidence="9">Transcription factor PCF1-like</fullName>
    </submittedName>
</protein>
<name>A0AB40CMC1_DIOCR</name>
<evidence type="ECO:0000313" key="8">
    <source>
        <dbReference type="Proteomes" id="UP001515500"/>
    </source>
</evidence>
<keyword evidence="2" id="KW-0805">Transcription regulation</keyword>
<dbReference type="Proteomes" id="UP001515500">
    <property type="component" value="Chromosome 2"/>
</dbReference>
<evidence type="ECO:0000256" key="2">
    <source>
        <dbReference type="ARBA" id="ARBA00023015"/>
    </source>
</evidence>
<dbReference type="AlphaFoldDB" id="A0AB40CMC1"/>
<evidence type="ECO:0000256" key="6">
    <source>
        <dbReference type="SAM" id="MobiDB-lite"/>
    </source>
</evidence>
<dbReference type="PANTHER" id="PTHR31072:SF91">
    <property type="entry name" value="TRANSCRIPTION FACTOR TCP6"/>
    <property type="match status" value="1"/>
</dbReference>
<evidence type="ECO:0000256" key="4">
    <source>
        <dbReference type="ARBA" id="ARBA00023163"/>
    </source>
</evidence>
<dbReference type="PROSITE" id="PS51369">
    <property type="entry name" value="TCP"/>
    <property type="match status" value="1"/>
</dbReference>
<reference evidence="9" key="1">
    <citation type="submission" date="2025-08" db="UniProtKB">
        <authorList>
            <consortium name="RefSeq"/>
        </authorList>
    </citation>
    <scope>IDENTIFICATION</scope>
</reference>
<dbReference type="InterPro" id="IPR017887">
    <property type="entry name" value="TF_TCP_subgr"/>
</dbReference>
<organism evidence="8 9">
    <name type="scientific">Dioscorea cayennensis subsp. rotundata</name>
    <name type="common">White Guinea yam</name>
    <name type="synonym">Dioscorea rotundata</name>
    <dbReference type="NCBI Taxonomy" id="55577"/>
    <lineage>
        <taxon>Eukaryota</taxon>
        <taxon>Viridiplantae</taxon>
        <taxon>Streptophyta</taxon>
        <taxon>Embryophyta</taxon>
        <taxon>Tracheophyta</taxon>
        <taxon>Spermatophyta</taxon>
        <taxon>Magnoliopsida</taxon>
        <taxon>Liliopsida</taxon>
        <taxon>Dioscoreales</taxon>
        <taxon>Dioscoreaceae</taxon>
        <taxon>Dioscorea</taxon>
    </lineage>
</organism>
<dbReference type="RefSeq" id="XP_039141217.1">
    <property type="nucleotide sequence ID" value="XM_039285283.1"/>
</dbReference>
<keyword evidence="4" id="KW-0804">Transcription</keyword>
<dbReference type="Pfam" id="PF03634">
    <property type="entry name" value="TCP"/>
    <property type="match status" value="1"/>
</dbReference>
<dbReference type="GO" id="GO:0003700">
    <property type="term" value="F:DNA-binding transcription factor activity"/>
    <property type="evidence" value="ECO:0007669"/>
    <property type="project" value="InterPro"/>
</dbReference>
<evidence type="ECO:0000256" key="3">
    <source>
        <dbReference type="ARBA" id="ARBA00023125"/>
    </source>
</evidence>
<evidence type="ECO:0000256" key="5">
    <source>
        <dbReference type="ARBA" id="ARBA00023242"/>
    </source>
</evidence>
<feature type="region of interest" description="Disordered" evidence="6">
    <location>
        <begin position="31"/>
        <end position="55"/>
    </location>
</feature>
<keyword evidence="3" id="KW-0238">DNA-binding</keyword>
<dbReference type="GO" id="GO:0043565">
    <property type="term" value="F:sequence-specific DNA binding"/>
    <property type="evidence" value="ECO:0007669"/>
    <property type="project" value="TreeGrafter"/>
</dbReference>
<feature type="domain" description="TCP" evidence="7">
    <location>
        <begin position="50"/>
        <end position="104"/>
    </location>
</feature>
<sequence length="153" mass="16355">MASDLILHPLTFTSAPISTTTTTTTEAIAQAGATPGINGASRRRAGRKPTKDWHAKVNGRSRRVRMPALCAARIFQLTRELGHRTDGETIEWLLRHAEPSIIAATASLHFPSTPPAAAEPGLFPPASSHAPYFTTMLMRAAVAGEDKVGMMSP</sequence>
<dbReference type="GO" id="GO:0005634">
    <property type="term" value="C:nucleus"/>
    <property type="evidence" value="ECO:0007669"/>
    <property type="project" value="UniProtKB-SubCell"/>
</dbReference>
<gene>
    <name evidence="9" type="primary">LOC120278493</name>
</gene>
<dbReference type="InterPro" id="IPR005333">
    <property type="entry name" value="Transcription_factor_TCP"/>
</dbReference>
<evidence type="ECO:0000313" key="9">
    <source>
        <dbReference type="RefSeq" id="XP_039141217.1"/>
    </source>
</evidence>
<evidence type="ECO:0000256" key="1">
    <source>
        <dbReference type="ARBA" id="ARBA00004123"/>
    </source>
</evidence>
<dbReference type="GeneID" id="120278493"/>
<keyword evidence="8" id="KW-1185">Reference proteome</keyword>
<evidence type="ECO:0000259" key="7">
    <source>
        <dbReference type="PROSITE" id="PS51369"/>
    </source>
</evidence>
<comment type="subcellular location">
    <subcellularLocation>
        <location evidence="1">Nucleus</location>
    </subcellularLocation>
</comment>
<accession>A0AB40CMC1</accession>
<proteinExistence type="predicted"/>